<name>A0ABU7MMW0_9ACTN</name>
<dbReference type="Pfam" id="PF00487">
    <property type="entry name" value="FA_desaturase"/>
    <property type="match status" value="1"/>
</dbReference>
<accession>A0ABU7MMW0</accession>
<dbReference type="PANTHER" id="PTHR19353">
    <property type="entry name" value="FATTY ACID DESATURASE 2"/>
    <property type="match status" value="1"/>
</dbReference>
<dbReference type="EMBL" id="JAZDUE010000001">
    <property type="protein sequence ID" value="MEE4021657.1"/>
    <property type="molecule type" value="Genomic_DNA"/>
</dbReference>
<dbReference type="PANTHER" id="PTHR19353:SF19">
    <property type="entry name" value="DELTA(5) FATTY ACID DESATURASE C-RELATED"/>
    <property type="match status" value="1"/>
</dbReference>
<dbReference type="CDD" id="cd03506">
    <property type="entry name" value="Delta6-FADS-like"/>
    <property type="match status" value="1"/>
</dbReference>
<comment type="caution">
    <text evidence="2">The sequence shown here is derived from an EMBL/GenBank/DDBJ whole genome shotgun (WGS) entry which is preliminary data.</text>
</comment>
<dbReference type="InterPro" id="IPR012171">
    <property type="entry name" value="Fatty_acid_desaturase"/>
</dbReference>
<protein>
    <submittedName>
        <fullName evidence="2">Fatty acid desaturase</fullName>
    </submittedName>
</protein>
<feature type="domain" description="Fatty acid desaturase" evidence="1">
    <location>
        <begin position="75"/>
        <end position="335"/>
    </location>
</feature>
<evidence type="ECO:0000313" key="2">
    <source>
        <dbReference type="EMBL" id="MEE4021657.1"/>
    </source>
</evidence>
<dbReference type="InterPro" id="IPR005804">
    <property type="entry name" value="FA_desaturase_dom"/>
</dbReference>
<sequence>MAITDINEYAHLTDADVEALGAELDALRREVEADRGLRDVRYLRRTIVAHRALEVVGRLALLGSHKRGLWWLGTGSLAASKIIENMELGHNVMHGQWDWMNDPEVHSTTWEWDMVCASPHWKHSHNYIHHKFTNVVGMDDDVGYKILRVTRDEPWEPRRALQPLFNVLLALTFEWGIGLHDLALKDVAQGKKSKEEAIPQIKEFGRKVGRQVAKDYVLFPALTGPNYRHTLTANLTANVIRNLWAYVVIFCGHFPDGAEKFTTDSLTDETPGQWYLRQMLGTANFNAGPAMAFMSGNLCYQIEHHLYPDLPSNRYAEIAERVRALCDKYDLPYTTGSLFVQYMKTLRTINKLALPDRFLRDTADDAPETASERRFAGMPRTAGGLRSAIAELRRKKLSHR</sequence>
<proteinExistence type="predicted"/>
<reference evidence="2 3" key="1">
    <citation type="submission" date="2024-01" db="EMBL/GenBank/DDBJ databases">
        <title>Draft genome sequence of Gordonia sp. PKS22-38.</title>
        <authorList>
            <person name="Suphannarot A."/>
            <person name="Mingma R."/>
        </authorList>
    </citation>
    <scope>NUCLEOTIDE SEQUENCE [LARGE SCALE GENOMIC DNA]</scope>
    <source>
        <strain evidence="2 3">PKS22-38</strain>
    </source>
</reference>
<dbReference type="RefSeq" id="WP_330502979.1">
    <property type="nucleotide sequence ID" value="NZ_JAZDUE010000001.1"/>
</dbReference>
<keyword evidence="3" id="KW-1185">Reference proteome</keyword>
<organism evidence="2 3">
    <name type="scientific">Gordonia prachuapensis</name>
    <dbReference type="NCBI Taxonomy" id="3115651"/>
    <lineage>
        <taxon>Bacteria</taxon>
        <taxon>Bacillati</taxon>
        <taxon>Actinomycetota</taxon>
        <taxon>Actinomycetes</taxon>
        <taxon>Mycobacteriales</taxon>
        <taxon>Gordoniaceae</taxon>
        <taxon>Gordonia</taxon>
    </lineage>
</organism>
<evidence type="ECO:0000313" key="3">
    <source>
        <dbReference type="Proteomes" id="UP001335729"/>
    </source>
</evidence>
<evidence type="ECO:0000259" key="1">
    <source>
        <dbReference type="Pfam" id="PF00487"/>
    </source>
</evidence>
<dbReference type="Proteomes" id="UP001335729">
    <property type="component" value="Unassembled WGS sequence"/>
</dbReference>
<gene>
    <name evidence="2" type="ORF">V1Y59_01095</name>
</gene>